<dbReference type="RefSeq" id="XP_066077565.1">
    <property type="nucleotide sequence ID" value="XM_066221468.1"/>
</dbReference>
<gene>
    <name evidence="2" type="ORF">L201_005739</name>
</gene>
<evidence type="ECO:0000313" key="3">
    <source>
        <dbReference type="Proteomes" id="UP001355207"/>
    </source>
</evidence>
<dbReference type="Proteomes" id="UP001355207">
    <property type="component" value="Chromosome 7"/>
</dbReference>
<feature type="coiled-coil region" evidence="1">
    <location>
        <begin position="60"/>
        <end position="140"/>
    </location>
</feature>
<accession>A0AAX4JZU6</accession>
<keyword evidence="1" id="KW-0175">Coiled coil</keyword>
<sequence>MTASPSLSQSSWSFIDDSAFDEDLENVLLSSSVSTLHHTHNRQHIQQQSLAPFFALPDENDILRSRILDLERKNVILQDQMDEHQYTSFNQSEEISTVRRRLNDLEEENTYLKAGLDPSRQALDNEVRRLKIKLGEKKDEERRGVLEEIVKRIEENHHLEILSMDEVKSVLGDDDNVRTIGGLKKLALDQNTRISKLTKELNENENELTEKTLLNHELVYINKNLETQNAKLSEEVKTLGGNEEKLKNYKSSIANIKKKYKKQLAQKELELKDDFLRKQDEIKAENKKIKENKKAIKEDQTELAYYKKKNERLSKLIDKTKLENEQLNEELDKSREEINSLVDKVNLQLKISSEK</sequence>
<evidence type="ECO:0000256" key="1">
    <source>
        <dbReference type="SAM" id="Coils"/>
    </source>
</evidence>
<organism evidence="2 3">
    <name type="scientific">Kwoniella dendrophila CBS 6074</name>
    <dbReference type="NCBI Taxonomy" id="1295534"/>
    <lineage>
        <taxon>Eukaryota</taxon>
        <taxon>Fungi</taxon>
        <taxon>Dikarya</taxon>
        <taxon>Basidiomycota</taxon>
        <taxon>Agaricomycotina</taxon>
        <taxon>Tremellomycetes</taxon>
        <taxon>Tremellales</taxon>
        <taxon>Cryptococcaceae</taxon>
        <taxon>Kwoniella</taxon>
    </lineage>
</organism>
<reference evidence="2 3" key="1">
    <citation type="submission" date="2024-01" db="EMBL/GenBank/DDBJ databases">
        <title>Comparative genomics of Cryptococcus and Kwoniella reveals pathogenesis evolution and contrasting modes of karyotype evolution via chromosome fusion or intercentromeric recombination.</title>
        <authorList>
            <person name="Coelho M.A."/>
            <person name="David-Palma M."/>
            <person name="Shea T."/>
            <person name="Bowers K."/>
            <person name="McGinley-Smith S."/>
            <person name="Mohammad A.W."/>
            <person name="Gnirke A."/>
            <person name="Yurkov A.M."/>
            <person name="Nowrousian M."/>
            <person name="Sun S."/>
            <person name="Cuomo C.A."/>
            <person name="Heitman J."/>
        </authorList>
    </citation>
    <scope>NUCLEOTIDE SEQUENCE [LARGE SCALE GENOMIC DNA]</scope>
    <source>
        <strain evidence="2 3">CBS 6074</strain>
    </source>
</reference>
<keyword evidence="3" id="KW-1185">Reference proteome</keyword>
<name>A0AAX4JZU6_9TREE</name>
<dbReference type="AlphaFoldDB" id="A0AAX4JZU6"/>
<dbReference type="GeneID" id="91096409"/>
<proteinExistence type="predicted"/>
<feature type="coiled-coil region" evidence="1">
    <location>
        <begin position="187"/>
        <end position="344"/>
    </location>
</feature>
<dbReference type="EMBL" id="CP144104">
    <property type="protein sequence ID" value="WWC90802.1"/>
    <property type="molecule type" value="Genomic_DNA"/>
</dbReference>
<protein>
    <submittedName>
        <fullName evidence="2">Uncharacterized protein</fullName>
    </submittedName>
</protein>
<evidence type="ECO:0000313" key="2">
    <source>
        <dbReference type="EMBL" id="WWC90802.1"/>
    </source>
</evidence>